<dbReference type="PRINTS" id="PR00344">
    <property type="entry name" value="BCTRLSENSOR"/>
</dbReference>
<dbReference type="SUPFAM" id="SSF55874">
    <property type="entry name" value="ATPase domain of HSP90 chaperone/DNA topoisomerase II/histidine kinase"/>
    <property type="match status" value="1"/>
</dbReference>
<evidence type="ECO:0000256" key="10">
    <source>
        <dbReference type="ARBA" id="ARBA00022840"/>
    </source>
</evidence>
<dbReference type="RefSeq" id="WP_142642818.1">
    <property type="nucleotide sequence ID" value="NZ_VDGI01000012.1"/>
</dbReference>
<dbReference type="GO" id="GO:0000155">
    <property type="term" value="F:phosphorelay sensor kinase activity"/>
    <property type="evidence" value="ECO:0007669"/>
    <property type="project" value="InterPro"/>
</dbReference>
<dbReference type="Pfam" id="PF07694">
    <property type="entry name" value="5TM-5TMR_LYT"/>
    <property type="match status" value="1"/>
</dbReference>
<feature type="domain" description="Histidine kinase" evidence="15">
    <location>
        <begin position="206"/>
        <end position="411"/>
    </location>
</feature>
<dbReference type="EMBL" id="VDGI01000012">
    <property type="protein sequence ID" value="TQR19623.1"/>
    <property type="molecule type" value="Genomic_DNA"/>
</dbReference>
<dbReference type="SUPFAM" id="SSF47384">
    <property type="entry name" value="Homodimeric domain of signal transducing histidine kinase"/>
    <property type="match status" value="1"/>
</dbReference>
<dbReference type="Pfam" id="PF02518">
    <property type="entry name" value="HATPase_c"/>
    <property type="match status" value="1"/>
</dbReference>
<dbReference type="InterPro" id="IPR004358">
    <property type="entry name" value="Sig_transdc_His_kin-like_C"/>
</dbReference>
<dbReference type="Gene3D" id="3.30.565.10">
    <property type="entry name" value="Histidine kinase-like ATPase, C-terminal domain"/>
    <property type="match status" value="1"/>
</dbReference>
<evidence type="ECO:0000256" key="5">
    <source>
        <dbReference type="ARBA" id="ARBA00022553"/>
    </source>
</evidence>
<evidence type="ECO:0000313" key="17">
    <source>
        <dbReference type="Proteomes" id="UP000316626"/>
    </source>
</evidence>
<dbReference type="PANTHER" id="PTHR43065">
    <property type="entry name" value="SENSOR HISTIDINE KINASE"/>
    <property type="match status" value="1"/>
</dbReference>
<evidence type="ECO:0000256" key="4">
    <source>
        <dbReference type="ARBA" id="ARBA00022475"/>
    </source>
</evidence>
<evidence type="ECO:0000256" key="1">
    <source>
        <dbReference type="ARBA" id="ARBA00000085"/>
    </source>
</evidence>
<keyword evidence="17" id="KW-1185">Reference proteome</keyword>
<accession>A0A544TQ88</accession>
<evidence type="ECO:0000256" key="3">
    <source>
        <dbReference type="ARBA" id="ARBA00012438"/>
    </source>
</evidence>
<protein>
    <recommendedName>
        <fullName evidence="3">histidine kinase</fullName>
        <ecNumber evidence="3">2.7.13.3</ecNumber>
    </recommendedName>
</protein>
<dbReference type="InterPro" id="IPR003594">
    <property type="entry name" value="HATPase_dom"/>
</dbReference>
<dbReference type="SMART" id="SM00388">
    <property type="entry name" value="HisKA"/>
    <property type="match status" value="1"/>
</dbReference>
<dbReference type="GO" id="GO:0005886">
    <property type="term" value="C:plasma membrane"/>
    <property type="evidence" value="ECO:0007669"/>
    <property type="project" value="UniProtKB-SubCell"/>
</dbReference>
<organism evidence="16 17">
    <name type="scientific">Psychrobacillus vulpis</name>
    <dbReference type="NCBI Taxonomy" id="2325572"/>
    <lineage>
        <taxon>Bacteria</taxon>
        <taxon>Bacillati</taxon>
        <taxon>Bacillota</taxon>
        <taxon>Bacilli</taxon>
        <taxon>Bacillales</taxon>
        <taxon>Bacillaceae</taxon>
        <taxon>Psychrobacillus</taxon>
    </lineage>
</organism>
<dbReference type="SMART" id="SM00387">
    <property type="entry name" value="HATPase_c"/>
    <property type="match status" value="1"/>
</dbReference>
<keyword evidence="5" id="KW-0597">Phosphoprotein</keyword>
<reference evidence="16 17" key="1">
    <citation type="submission" date="2019-06" db="EMBL/GenBank/DDBJ databases">
        <title>Psychrobacillus vulpis sp. nov., a new species isolated from feces of a red fox that inhabits in The Tablas de Daimiel Natural Park, Albacete, Spain.</title>
        <authorList>
            <person name="Rodriguez M."/>
            <person name="Reina J.C."/>
            <person name="Bejar V."/>
            <person name="Llamas I."/>
        </authorList>
    </citation>
    <scope>NUCLEOTIDE SEQUENCE [LARGE SCALE GENOMIC DNA]</scope>
    <source>
        <strain evidence="16 17">Z8</strain>
    </source>
</reference>
<dbReference type="CDD" id="cd00082">
    <property type="entry name" value="HisKA"/>
    <property type="match status" value="1"/>
</dbReference>
<evidence type="ECO:0000256" key="9">
    <source>
        <dbReference type="ARBA" id="ARBA00022777"/>
    </source>
</evidence>
<feature type="transmembrane region" description="Helical" evidence="14">
    <location>
        <begin position="63"/>
        <end position="85"/>
    </location>
</feature>
<feature type="transmembrane region" description="Helical" evidence="14">
    <location>
        <begin position="5"/>
        <end position="24"/>
    </location>
</feature>
<evidence type="ECO:0000313" key="16">
    <source>
        <dbReference type="EMBL" id="TQR19623.1"/>
    </source>
</evidence>
<dbReference type="PANTHER" id="PTHR43065:SF46">
    <property type="entry name" value="C4-DICARBOXYLATE TRANSPORT SENSOR PROTEIN DCTB"/>
    <property type="match status" value="1"/>
</dbReference>
<sequence>MLETLLINILFLIFPVLLIVVFFDRYIKEYHYIFFLLFFSLSMILCMIYPFKLEIGFIFDLRYVPFIIVALYGGHKRVFPLYIILNVHRFIIGGEGLFQSFLFSTVIFITVPMLTQKFSGYNTRKRIMTGVIAVLLTVVFYLLSLSTFFEELTKQYWTLAFYAVIAHTIVIALNMIMIERIISNIKNRENFLRAERLHVMSELSASVSHEIRNPLTVTKGFLQLLSVSRTIKDEDKAYIEYSLQELIRAENILNDYLAFAKPQSENMVHSDLKEEMEYVKNVLMPFAVFNNVEIDYQFTNSLKKDYDQNQMKQCLINIMKNSIEAMKDDGGTLSIKVMEQGKNIIISIQDNGVGMTNDEIRQLGKPYYSTKKEGTGLGMLMVYGTISKIKGKIDVQSRTGEGTTFTITIPT</sequence>
<dbReference type="Gene3D" id="1.10.287.130">
    <property type="match status" value="1"/>
</dbReference>
<keyword evidence="6" id="KW-0808">Transferase</keyword>
<feature type="transmembrane region" description="Helical" evidence="14">
    <location>
        <begin position="30"/>
        <end position="51"/>
    </location>
</feature>
<dbReference type="InterPro" id="IPR005467">
    <property type="entry name" value="His_kinase_dom"/>
</dbReference>
<dbReference type="AlphaFoldDB" id="A0A544TQ88"/>
<dbReference type="Pfam" id="PF00512">
    <property type="entry name" value="HisKA"/>
    <property type="match status" value="1"/>
</dbReference>
<feature type="transmembrane region" description="Helical" evidence="14">
    <location>
        <begin position="97"/>
        <end position="115"/>
    </location>
</feature>
<name>A0A544TQ88_9BACI</name>
<comment type="subcellular location">
    <subcellularLocation>
        <location evidence="2">Cell membrane</location>
        <topology evidence="2">Multi-pass membrane protein</topology>
    </subcellularLocation>
</comment>
<feature type="transmembrane region" description="Helical" evidence="14">
    <location>
        <begin position="155"/>
        <end position="178"/>
    </location>
</feature>
<comment type="caution">
    <text evidence="16">The sequence shown here is derived from an EMBL/GenBank/DDBJ whole genome shotgun (WGS) entry which is preliminary data.</text>
</comment>
<dbReference type="InterPro" id="IPR036097">
    <property type="entry name" value="HisK_dim/P_sf"/>
</dbReference>
<keyword evidence="10" id="KW-0067">ATP-binding</keyword>
<evidence type="ECO:0000256" key="8">
    <source>
        <dbReference type="ARBA" id="ARBA00022741"/>
    </source>
</evidence>
<dbReference type="Proteomes" id="UP000316626">
    <property type="component" value="Unassembled WGS sequence"/>
</dbReference>
<keyword evidence="8" id="KW-0547">Nucleotide-binding</keyword>
<dbReference type="InterPro" id="IPR011620">
    <property type="entry name" value="Sig_transdc_His_kinase_LytS_TM"/>
</dbReference>
<keyword evidence="9" id="KW-0418">Kinase</keyword>
<keyword evidence="11 14" id="KW-1133">Transmembrane helix</keyword>
<evidence type="ECO:0000256" key="2">
    <source>
        <dbReference type="ARBA" id="ARBA00004651"/>
    </source>
</evidence>
<keyword evidence="13 14" id="KW-0472">Membrane</keyword>
<evidence type="ECO:0000256" key="11">
    <source>
        <dbReference type="ARBA" id="ARBA00022989"/>
    </source>
</evidence>
<dbReference type="PROSITE" id="PS50109">
    <property type="entry name" value="HIS_KIN"/>
    <property type="match status" value="1"/>
</dbReference>
<dbReference type="InterPro" id="IPR036890">
    <property type="entry name" value="HATPase_C_sf"/>
</dbReference>
<comment type="catalytic activity">
    <reaction evidence="1">
        <text>ATP + protein L-histidine = ADP + protein N-phospho-L-histidine.</text>
        <dbReference type="EC" id="2.7.13.3"/>
    </reaction>
</comment>
<evidence type="ECO:0000256" key="12">
    <source>
        <dbReference type="ARBA" id="ARBA00023012"/>
    </source>
</evidence>
<evidence type="ECO:0000256" key="6">
    <source>
        <dbReference type="ARBA" id="ARBA00022679"/>
    </source>
</evidence>
<dbReference type="OrthoDB" id="9815750at2"/>
<keyword evidence="7 14" id="KW-0812">Transmembrane</keyword>
<evidence type="ECO:0000259" key="15">
    <source>
        <dbReference type="PROSITE" id="PS50109"/>
    </source>
</evidence>
<proteinExistence type="predicted"/>
<dbReference type="EC" id="2.7.13.3" evidence="3"/>
<evidence type="ECO:0000256" key="13">
    <source>
        <dbReference type="ARBA" id="ARBA00023136"/>
    </source>
</evidence>
<keyword evidence="12" id="KW-0902">Two-component regulatory system</keyword>
<gene>
    <name evidence="16" type="ORF">FG384_11890</name>
</gene>
<dbReference type="InterPro" id="IPR003661">
    <property type="entry name" value="HisK_dim/P_dom"/>
</dbReference>
<dbReference type="GO" id="GO:0071555">
    <property type="term" value="P:cell wall organization"/>
    <property type="evidence" value="ECO:0007669"/>
    <property type="project" value="InterPro"/>
</dbReference>
<feature type="transmembrane region" description="Helical" evidence="14">
    <location>
        <begin position="127"/>
        <end position="149"/>
    </location>
</feature>
<evidence type="ECO:0000256" key="7">
    <source>
        <dbReference type="ARBA" id="ARBA00022692"/>
    </source>
</evidence>
<dbReference type="GO" id="GO:0005524">
    <property type="term" value="F:ATP binding"/>
    <property type="evidence" value="ECO:0007669"/>
    <property type="project" value="UniProtKB-KW"/>
</dbReference>
<keyword evidence="4" id="KW-1003">Cell membrane</keyword>
<evidence type="ECO:0000256" key="14">
    <source>
        <dbReference type="SAM" id="Phobius"/>
    </source>
</evidence>